<evidence type="ECO:0000313" key="2">
    <source>
        <dbReference type="Proteomes" id="UP000775872"/>
    </source>
</evidence>
<keyword evidence="2" id="KW-1185">Reference proteome</keyword>
<organism evidence="1 2">
    <name type="scientific">Clonostachys solani</name>
    <dbReference type="NCBI Taxonomy" id="160281"/>
    <lineage>
        <taxon>Eukaryota</taxon>
        <taxon>Fungi</taxon>
        <taxon>Dikarya</taxon>
        <taxon>Ascomycota</taxon>
        <taxon>Pezizomycotina</taxon>
        <taxon>Sordariomycetes</taxon>
        <taxon>Hypocreomycetidae</taxon>
        <taxon>Hypocreales</taxon>
        <taxon>Bionectriaceae</taxon>
        <taxon>Clonostachys</taxon>
    </lineage>
</organism>
<proteinExistence type="predicted"/>
<dbReference type="OrthoDB" id="5243844at2759"/>
<dbReference type="AlphaFoldDB" id="A0A9N9ZGH0"/>
<accession>A0A9N9ZGH0</accession>
<dbReference type="EMBL" id="CABFOC020000052">
    <property type="protein sequence ID" value="CAH0054815.1"/>
    <property type="molecule type" value="Genomic_DNA"/>
</dbReference>
<comment type="caution">
    <text evidence="1">The sequence shown here is derived from an EMBL/GenBank/DDBJ whole genome shotgun (WGS) entry which is preliminary data.</text>
</comment>
<reference evidence="1" key="1">
    <citation type="submission" date="2021-10" db="EMBL/GenBank/DDBJ databases">
        <authorList>
            <person name="Piombo E."/>
        </authorList>
    </citation>
    <scope>NUCLEOTIDE SEQUENCE</scope>
</reference>
<dbReference type="Proteomes" id="UP000775872">
    <property type="component" value="Unassembled WGS sequence"/>
</dbReference>
<sequence>MPTRVWRLHYEIHAYKIYEAVVRGLIHYTTNRASTYFLCGECGLTKRGLTSHTSLRHKRAGHFNQPFAYPEYKRI</sequence>
<gene>
    <name evidence="1" type="ORF">CSOL1703_00016374</name>
</gene>
<protein>
    <submittedName>
        <fullName evidence="1">Uncharacterized protein</fullName>
    </submittedName>
</protein>
<name>A0A9N9ZGH0_9HYPO</name>
<evidence type="ECO:0000313" key="1">
    <source>
        <dbReference type="EMBL" id="CAH0054815.1"/>
    </source>
</evidence>